<feature type="region of interest" description="Disordered" evidence="1">
    <location>
        <begin position="1"/>
        <end position="23"/>
    </location>
</feature>
<dbReference type="InterPro" id="IPR025326">
    <property type="entry name" value="DUF4232"/>
</dbReference>
<evidence type="ECO:0000256" key="2">
    <source>
        <dbReference type="SAM" id="SignalP"/>
    </source>
</evidence>
<evidence type="ECO:0000313" key="5">
    <source>
        <dbReference type="Proteomes" id="UP001602370"/>
    </source>
</evidence>
<keyword evidence="5" id="KW-1185">Reference proteome</keyword>
<feature type="compositionally biased region" description="Low complexity" evidence="1">
    <location>
        <begin position="46"/>
        <end position="60"/>
    </location>
</feature>
<feature type="signal peptide" evidence="2">
    <location>
        <begin position="1"/>
        <end position="35"/>
    </location>
</feature>
<dbReference type="RefSeq" id="WP_388310521.1">
    <property type="nucleotide sequence ID" value="NZ_JBIBDZ010000012.1"/>
</dbReference>
<gene>
    <name evidence="4" type="ORF">ACFY8C_32720</name>
</gene>
<protein>
    <submittedName>
        <fullName evidence="4">DUF4232 domain-containing protein</fullName>
    </submittedName>
</protein>
<feature type="compositionally biased region" description="Pro residues" evidence="1">
    <location>
        <begin position="61"/>
        <end position="73"/>
    </location>
</feature>
<sequence>MSTVRRKTTRTLRTRRTGRLGALGLTAAALLSATACGPSDDEAGGTAPSATRPTAPTSAPTTPPTTAPAPPSTQPGDSGSTDGGPSVTASEPPGTTGETDWEPKDGICQDLNTEVKVDWALPPVKDDSRLELVITNTGTRPCKLYRYPAVKFGDEQRFLPPVKSSKPQNPIVLAPGKEAYAGLLARVGNKEVSPLEKELIITPAGRSEPRDTGEGALLDVPAPGIHVDVKTARVSYWRPDSESAQSALYPQ</sequence>
<dbReference type="Pfam" id="PF14016">
    <property type="entry name" value="DUF4232"/>
    <property type="match status" value="1"/>
</dbReference>
<feature type="compositionally biased region" description="Low complexity" evidence="1">
    <location>
        <begin position="74"/>
        <end position="86"/>
    </location>
</feature>
<organism evidence="4 5">
    <name type="scientific">Streptomyces flavochromogenes</name>
    <dbReference type="NCBI Taxonomy" id="68199"/>
    <lineage>
        <taxon>Bacteria</taxon>
        <taxon>Bacillati</taxon>
        <taxon>Actinomycetota</taxon>
        <taxon>Actinomycetes</taxon>
        <taxon>Kitasatosporales</taxon>
        <taxon>Streptomycetaceae</taxon>
        <taxon>Streptomyces</taxon>
    </lineage>
</organism>
<proteinExistence type="predicted"/>
<feature type="compositionally biased region" description="Basic residues" evidence="1">
    <location>
        <begin position="1"/>
        <end position="18"/>
    </location>
</feature>
<name>A0ABW6XZW0_9ACTN</name>
<evidence type="ECO:0000313" key="4">
    <source>
        <dbReference type="EMBL" id="MFF5923043.1"/>
    </source>
</evidence>
<feature type="region of interest" description="Disordered" evidence="1">
    <location>
        <begin position="35"/>
        <end position="106"/>
    </location>
</feature>
<comment type="caution">
    <text evidence="4">The sequence shown here is derived from an EMBL/GenBank/DDBJ whole genome shotgun (WGS) entry which is preliminary data.</text>
</comment>
<reference evidence="4 5" key="1">
    <citation type="submission" date="2024-10" db="EMBL/GenBank/DDBJ databases">
        <title>The Natural Products Discovery Center: Release of the First 8490 Sequenced Strains for Exploring Actinobacteria Biosynthetic Diversity.</title>
        <authorList>
            <person name="Kalkreuter E."/>
            <person name="Kautsar S.A."/>
            <person name="Yang D."/>
            <person name="Bader C.D."/>
            <person name="Teijaro C.N."/>
            <person name="Fluegel L."/>
            <person name="Davis C.M."/>
            <person name="Simpson J.R."/>
            <person name="Lauterbach L."/>
            <person name="Steele A.D."/>
            <person name="Gui C."/>
            <person name="Meng S."/>
            <person name="Li G."/>
            <person name="Viehrig K."/>
            <person name="Ye F."/>
            <person name="Su P."/>
            <person name="Kiefer A.F."/>
            <person name="Nichols A."/>
            <person name="Cepeda A.J."/>
            <person name="Yan W."/>
            <person name="Fan B."/>
            <person name="Jiang Y."/>
            <person name="Adhikari A."/>
            <person name="Zheng C.-J."/>
            <person name="Schuster L."/>
            <person name="Cowan T.M."/>
            <person name="Smanski M.J."/>
            <person name="Chevrette M.G."/>
            <person name="De Carvalho L.P.S."/>
            <person name="Shen B."/>
        </authorList>
    </citation>
    <scope>NUCLEOTIDE SEQUENCE [LARGE SCALE GENOMIC DNA]</scope>
    <source>
        <strain evidence="4 5">NPDC012605</strain>
    </source>
</reference>
<feature type="domain" description="DUF4232" evidence="3">
    <location>
        <begin position="111"/>
        <end position="238"/>
    </location>
</feature>
<accession>A0ABW6XZW0</accession>
<feature type="chain" id="PRO_5045301405" evidence="2">
    <location>
        <begin position="36"/>
        <end position="251"/>
    </location>
</feature>
<evidence type="ECO:0000259" key="3">
    <source>
        <dbReference type="Pfam" id="PF14016"/>
    </source>
</evidence>
<keyword evidence="2" id="KW-0732">Signal</keyword>
<dbReference type="Proteomes" id="UP001602370">
    <property type="component" value="Unassembled WGS sequence"/>
</dbReference>
<evidence type="ECO:0000256" key="1">
    <source>
        <dbReference type="SAM" id="MobiDB-lite"/>
    </source>
</evidence>
<dbReference type="EMBL" id="JBIBDZ010000012">
    <property type="protein sequence ID" value="MFF5923043.1"/>
    <property type="molecule type" value="Genomic_DNA"/>
</dbReference>